<feature type="region of interest" description="Disordered" evidence="13">
    <location>
        <begin position="494"/>
        <end position="519"/>
    </location>
</feature>
<evidence type="ECO:0000256" key="4">
    <source>
        <dbReference type="ARBA" id="ARBA00012759"/>
    </source>
</evidence>
<feature type="region of interest" description="Disordered" evidence="13">
    <location>
        <begin position="685"/>
        <end position="726"/>
    </location>
</feature>
<proteinExistence type="inferred from homology"/>
<sequence length="726" mass="80510">MAGKKHPLSPEQMLEHHKAKYGQQISKTLLDINESFFELESDPGLFELLIGDLLGPDKVDVTDCYTMEAPFRSHADEDIFGIIFLYKVNNDRNQRRYDKDLQQKFVRDEAIVNGMFFPHQKVDNACATYAALAILLNSPNLPLGERLTAFKEFTANMNPEAKGLAVGNSADMAVFHNRRASAASNYSACVNAKLTSSSRPSAGYVWNASTVDAFHYVTYLVIDNVLFELDGLKEYPISHGSVSPGEDWTEKCRTVVRQRMKEATPTVLNNVLIVKASQRAIAIREMAAVQTKLSDAFQSLIDMKADLGASALEYPDEFPSFLETFQARIPLSARPEEVPINLPQQPEDLLSHSDMILDFFHKAVARNKADLLEAEEKLAAFKRETGTGLTTSFTEDAARCSSPALPGQSCASLDLIGDDDIPLARVKGEEPEEYAPGYSLRSRTSSLSASDVQYPAKSAAWPQGQALPTEAKTEVLEEFVKTLGIRSRKTLPITKRQKTSHSVHSSEIGTTPPSRREPSVIMEVPAGADTHRSGPRTRRRQTAIPVLSVATGMASSVTVSPFPGPKLKLSKGKEGQWVPVDEQNLGKRLAQLEATVRQLRREGVNLQKVLNSVETIKVLEEERVTLYGKIVEANAKKTQIAIEAEDREVDSDDFIPFLLKRLIELPDVLTEEDVHAILPMGVPKKRETAPLEPEEPVLKPRSNRRNSDNNNSNTNPRHKAKRGRAF</sequence>
<gene>
    <name evidence="15" type="ORF">BV898_01454</name>
</gene>
<evidence type="ECO:0000256" key="5">
    <source>
        <dbReference type="ARBA" id="ARBA00022670"/>
    </source>
</evidence>
<comment type="catalytic activity">
    <reaction evidence="1 11">
        <text>Thiol-dependent hydrolysis of ester, thioester, amide, peptide and isopeptide bonds formed by the C-terminal Gly of ubiquitin (a 76-residue protein attached to proteins as an intracellular targeting signal).</text>
        <dbReference type="EC" id="3.4.19.12"/>
    </reaction>
</comment>
<organism evidence="15 16">
    <name type="scientific">Hypsibius exemplaris</name>
    <name type="common">Freshwater tardigrade</name>
    <dbReference type="NCBI Taxonomy" id="2072580"/>
    <lineage>
        <taxon>Eukaryota</taxon>
        <taxon>Metazoa</taxon>
        <taxon>Ecdysozoa</taxon>
        <taxon>Tardigrada</taxon>
        <taxon>Eutardigrada</taxon>
        <taxon>Parachela</taxon>
        <taxon>Hypsibioidea</taxon>
        <taxon>Hypsibiidae</taxon>
        <taxon>Hypsibius</taxon>
    </lineage>
</organism>
<dbReference type="Proteomes" id="UP000192578">
    <property type="component" value="Unassembled WGS sequence"/>
</dbReference>
<evidence type="ECO:0000256" key="1">
    <source>
        <dbReference type="ARBA" id="ARBA00000707"/>
    </source>
</evidence>
<feature type="active site" description="Nucleophile" evidence="11">
    <location>
        <position position="126"/>
    </location>
</feature>
<dbReference type="GO" id="GO:0006511">
    <property type="term" value="P:ubiquitin-dependent protein catabolic process"/>
    <property type="evidence" value="ECO:0007669"/>
    <property type="project" value="UniProtKB-UniRule"/>
</dbReference>
<evidence type="ECO:0000256" key="2">
    <source>
        <dbReference type="ARBA" id="ARBA00004123"/>
    </source>
</evidence>
<feature type="coiled-coil region" evidence="12">
    <location>
        <begin position="582"/>
        <end position="609"/>
    </location>
</feature>
<keyword evidence="8 11" id="KW-0788">Thiol protease</keyword>
<evidence type="ECO:0000313" key="16">
    <source>
        <dbReference type="Proteomes" id="UP000192578"/>
    </source>
</evidence>
<dbReference type="Pfam" id="PF01088">
    <property type="entry name" value="Peptidase_C12"/>
    <property type="match status" value="1"/>
</dbReference>
<comment type="similarity">
    <text evidence="3">Belongs to the peptidase C12 family. BAP1 subfamily.</text>
</comment>
<keyword evidence="5 11" id="KW-0645">Protease</keyword>
<evidence type="ECO:0000259" key="14">
    <source>
        <dbReference type="PROSITE" id="PS52048"/>
    </source>
</evidence>
<dbReference type="EC" id="3.4.19.12" evidence="4 11"/>
<evidence type="ECO:0000256" key="10">
    <source>
        <dbReference type="ARBA" id="ARBA00023242"/>
    </source>
</evidence>
<dbReference type="OrthoDB" id="1924260at2759"/>
<dbReference type="GO" id="GO:0004843">
    <property type="term" value="F:cysteine-type deubiquitinase activity"/>
    <property type="evidence" value="ECO:0007669"/>
    <property type="project" value="UniProtKB-UniRule"/>
</dbReference>
<reference evidence="16" key="1">
    <citation type="submission" date="2017-01" db="EMBL/GenBank/DDBJ databases">
        <title>Comparative genomics of anhydrobiosis in the tardigrade Hypsibius dujardini.</title>
        <authorList>
            <person name="Yoshida Y."/>
            <person name="Koutsovoulos G."/>
            <person name="Laetsch D."/>
            <person name="Stevens L."/>
            <person name="Kumar S."/>
            <person name="Horikawa D."/>
            <person name="Ishino K."/>
            <person name="Komine S."/>
            <person name="Tomita M."/>
            <person name="Blaxter M."/>
            <person name="Arakawa K."/>
        </authorList>
    </citation>
    <scope>NUCLEOTIDE SEQUENCE [LARGE SCALE GENOMIC DNA]</scope>
    <source>
        <strain evidence="16">Z151</strain>
    </source>
</reference>
<feature type="domain" description="UCH catalytic" evidence="14">
    <location>
        <begin position="35"/>
        <end position="277"/>
    </location>
</feature>
<dbReference type="InterPro" id="IPR038765">
    <property type="entry name" value="Papain-like_cys_pep_sf"/>
</dbReference>
<name>A0A1W0XBI2_HYPEX</name>
<dbReference type="GO" id="GO:0005634">
    <property type="term" value="C:nucleus"/>
    <property type="evidence" value="ECO:0007669"/>
    <property type="project" value="UniProtKB-SubCell"/>
</dbReference>
<feature type="compositionally biased region" description="Polar residues" evidence="13">
    <location>
        <begin position="502"/>
        <end position="513"/>
    </location>
</feature>
<evidence type="ECO:0000256" key="8">
    <source>
        <dbReference type="ARBA" id="ARBA00022807"/>
    </source>
</evidence>
<evidence type="ECO:0000256" key="6">
    <source>
        <dbReference type="ARBA" id="ARBA00022786"/>
    </source>
</evidence>
<dbReference type="PANTHER" id="PTHR10589">
    <property type="entry name" value="UBIQUITIN CARBOXYL-TERMINAL HYDROLASE"/>
    <property type="match status" value="1"/>
</dbReference>
<dbReference type="PROSITE" id="PS52048">
    <property type="entry name" value="UCH_DOMAIN"/>
    <property type="match status" value="1"/>
</dbReference>
<dbReference type="PANTHER" id="PTHR10589:SF28">
    <property type="entry name" value="UBIQUITIN CARBOXYL-TERMINAL HYDROLASE BAP1"/>
    <property type="match status" value="1"/>
</dbReference>
<evidence type="ECO:0000256" key="13">
    <source>
        <dbReference type="SAM" id="MobiDB-lite"/>
    </source>
</evidence>
<feature type="site" description="Transition state stabilizer" evidence="11">
    <location>
        <position position="120"/>
    </location>
</feature>
<feature type="site" description="Important for enzyme activity" evidence="11">
    <location>
        <position position="230"/>
    </location>
</feature>
<accession>A0A1W0XBI2</accession>
<evidence type="ECO:0000256" key="11">
    <source>
        <dbReference type="PROSITE-ProRule" id="PRU01393"/>
    </source>
</evidence>
<evidence type="ECO:0000256" key="12">
    <source>
        <dbReference type="SAM" id="Coils"/>
    </source>
</evidence>
<feature type="active site" description="Proton donor" evidence="11">
    <location>
        <position position="215"/>
    </location>
</feature>
<dbReference type="Gene3D" id="3.40.532.10">
    <property type="entry name" value="Peptidase C12, ubiquitin carboxyl-terminal hydrolase"/>
    <property type="match status" value="1"/>
</dbReference>
<feature type="compositionally biased region" description="Basic residues" evidence="13">
    <location>
        <begin position="716"/>
        <end position="726"/>
    </location>
</feature>
<dbReference type="GO" id="GO:0016579">
    <property type="term" value="P:protein deubiquitination"/>
    <property type="evidence" value="ECO:0007669"/>
    <property type="project" value="TreeGrafter"/>
</dbReference>
<dbReference type="SUPFAM" id="SSF54001">
    <property type="entry name" value="Cysteine proteinases"/>
    <property type="match status" value="1"/>
</dbReference>
<protein>
    <recommendedName>
        <fullName evidence="4 11">ubiquitinyl hydrolase 1</fullName>
        <ecNumber evidence="4 11">3.4.19.12</ecNumber>
    </recommendedName>
</protein>
<dbReference type="GO" id="GO:0006325">
    <property type="term" value="P:chromatin organization"/>
    <property type="evidence" value="ECO:0007669"/>
    <property type="project" value="UniProtKB-KW"/>
</dbReference>
<dbReference type="AlphaFoldDB" id="A0A1W0XBI2"/>
<keyword evidence="6 11" id="KW-0833">Ubl conjugation pathway</keyword>
<keyword evidence="9" id="KW-0156">Chromatin regulator</keyword>
<keyword evidence="7 11" id="KW-0378">Hydrolase</keyword>
<dbReference type="InterPro" id="IPR001578">
    <property type="entry name" value="Peptidase_C12_UCH"/>
</dbReference>
<evidence type="ECO:0000313" key="15">
    <source>
        <dbReference type="EMBL" id="OQV24867.1"/>
    </source>
</evidence>
<dbReference type="EMBL" id="MTYJ01000005">
    <property type="protein sequence ID" value="OQV24867.1"/>
    <property type="molecule type" value="Genomic_DNA"/>
</dbReference>
<evidence type="ECO:0000256" key="9">
    <source>
        <dbReference type="ARBA" id="ARBA00022853"/>
    </source>
</evidence>
<keyword evidence="12" id="KW-0175">Coiled coil</keyword>
<comment type="subcellular location">
    <subcellularLocation>
        <location evidence="2">Nucleus</location>
    </subcellularLocation>
</comment>
<evidence type="ECO:0000256" key="3">
    <source>
        <dbReference type="ARBA" id="ARBA00007182"/>
    </source>
</evidence>
<evidence type="ECO:0000256" key="7">
    <source>
        <dbReference type="ARBA" id="ARBA00022801"/>
    </source>
</evidence>
<comment type="caution">
    <text evidence="15">The sequence shown here is derived from an EMBL/GenBank/DDBJ whole genome shotgun (WGS) entry which is preliminary data.</text>
</comment>
<keyword evidence="10" id="KW-0539">Nucleus</keyword>
<dbReference type="GO" id="GO:0005737">
    <property type="term" value="C:cytoplasm"/>
    <property type="evidence" value="ECO:0007669"/>
    <property type="project" value="TreeGrafter"/>
</dbReference>
<dbReference type="InterPro" id="IPR036959">
    <property type="entry name" value="Peptidase_C12_UCH_sf"/>
</dbReference>
<keyword evidence="16" id="KW-1185">Reference proteome</keyword>